<keyword evidence="2" id="KW-1133">Transmembrane helix</keyword>
<organism evidence="4 5">
    <name type="scientific">Arabidopsis thaliana</name>
    <name type="common">Mouse-ear cress</name>
    <dbReference type="NCBI Taxonomy" id="3702"/>
    <lineage>
        <taxon>Eukaryota</taxon>
        <taxon>Viridiplantae</taxon>
        <taxon>Streptophyta</taxon>
        <taxon>Embryophyta</taxon>
        <taxon>Tracheophyta</taxon>
        <taxon>Spermatophyta</taxon>
        <taxon>Magnoliopsida</taxon>
        <taxon>eudicotyledons</taxon>
        <taxon>Gunneridae</taxon>
        <taxon>Pentapetalae</taxon>
        <taxon>rosids</taxon>
        <taxon>malvids</taxon>
        <taxon>Brassicales</taxon>
        <taxon>Brassicaceae</taxon>
        <taxon>Camelineae</taxon>
        <taxon>Arabidopsis</taxon>
    </lineage>
</organism>
<feature type="transmembrane region" description="Helical" evidence="2">
    <location>
        <begin position="569"/>
        <end position="591"/>
    </location>
</feature>
<dbReference type="AlphaFoldDB" id="A0A5S9Y8S1"/>
<dbReference type="SUPFAM" id="SSF48403">
    <property type="entry name" value="Ankyrin repeat"/>
    <property type="match status" value="2"/>
</dbReference>
<feature type="repeat" description="ANK" evidence="1">
    <location>
        <begin position="156"/>
        <end position="188"/>
    </location>
</feature>
<dbReference type="PANTHER" id="PTHR24177">
    <property type="entry name" value="CASKIN"/>
    <property type="match status" value="1"/>
</dbReference>
<dbReference type="InterPro" id="IPR036770">
    <property type="entry name" value="Ankyrin_rpt-contain_sf"/>
</dbReference>
<evidence type="ECO:0000313" key="5">
    <source>
        <dbReference type="Proteomes" id="UP000434276"/>
    </source>
</evidence>
<feature type="transmembrane region" description="Helical" evidence="2">
    <location>
        <begin position="521"/>
        <end position="548"/>
    </location>
</feature>
<reference evidence="4 5" key="1">
    <citation type="submission" date="2019-12" db="EMBL/GenBank/DDBJ databases">
        <authorList>
            <person name="Jiao W.-B."/>
            <person name="Schneeberger K."/>
        </authorList>
    </citation>
    <scope>NUCLEOTIDE SEQUENCE [LARGE SCALE GENOMIC DNA]</scope>
    <source>
        <strain evidence="5">cv. C24</strain>
    </source>
</reference>
<gene>
    <name evidence="4" type="ORF">C24_LOCUS23615</name>
</gene>
<dbReference type="EMBL" id="CACSHJ010000096">
    <property type="protein sequence ID" value="CAA0405670.1"/>
    <property type="molecule type" value="Genomic_DNA"/>
</dbReference>
<dbReference type="OrthoDB" id="1921232at2759"/>
<dbReference type="PROSITE" id="PS50297">
    <property type="entry name" value="ANK_REP_REGION"/>
    <property type="match status" value="1"/>
</dbReference>
<dbReference type="Pfam" id="PF12796">
    <property type="entry name" value="Ank_2"/>
    <property type="match status" value="1"/>
</dbReference>
<dbReference type="PANTHER" id="PTHR24177:SF292">
    <property type="entry name" value="ANKYRIN REPEAT FAMILY PROTEIN-RELATED"/>
    <property type="match status" value="1"/>
</dbReference>
<dbReference type="InterPro" id="IPR002110">
    <property type="entry name" value="Ankyrin_rpt"/>
</dbReference>
<keyword evidence="1" id="KW-0040">ANK repeat</keyword>
<evidence type="ECO:0000256" key="2">
    <source>
        <dbReference type="SAM" id="Phobius"/>
    </source>
</evidence>
<dbReference type="ExpressionAtlas" id="A0A5S9Y8S1">
    <property type="expression patterns" value="differential"/>
</dbReference>
<name>A0A5S9Y8S1_ARATH</name>
<dbReference type="InterPro" id="IPR026961">
    <property type="entry name" value="PGG_dom"/>
</dbReference>
<evidence type="ECO:0000259" key="3">
    <source>
        <dbReference type="Pfam" id="PF13962"/>
    </source>
</evidence>
<evidence type="ECO:0000313" key="4">
    <source>
        <dbReference type="EMBL" id="CAA0405670.1"/>
    </source>
</evidence>
<proteinExistence type="predicted"/>
<evidence type="ECO:0000256" key="1">
    <source>
        <dbReference type="PROSITE-ProRule" id="PRU00023"/>
    </source>
</evidence>
<dbReference type="Gene3D" id="1.25.40.20">
    <property type="entry name" value="Ankyrin repeat-containing domain"/>
    <property type="match status" value="1"/>
</dbReference>
<feature type="transmembrane region" description="Helical" evidence="2">
    <location>
        <begin position="597"/>
        <end position="622"/>
    </location>
</feature>
<sequence>MSIAPPAIDRLPRDPLCKLFIVLPKEKHIEESHVSTKMNNLNKSKEPPKGDIIVEVGETSRSCPNKHHSPLHNVQRNFSCDDKLRAKGVQLYQAALKGDWKAANGIIIEQKDIIYKKITSKSETVLHIAVAAKHEGFVRNLLGSLESNDLALRNVDGNTALCFAAASGVVEIAKMLIEKNENLPMIRGGGKMTPIHMAALFGHGEMVKYLYKNTRFREFNDEEFVNLFHAVISADIYDVALEMLENEGRKKVLALWTNRNKETALHLMARKPSAVGRRKHLNFFKKFANSRVFREAKMRTLAHMVVEELWSFVIKLPVEDISRFVGSSPMLLFDAAQSGNLELLLILIRSYPDLIWTVDLENRSLFHIAAINRHEKIFNIIYELGAIKDLIAMYKEKGSNNNLLHLVARLPPPNRLQVVSGVALQMQREILWYKAVKEIVPRVYIKTKNINDEVAHDPFTKEHDNLRKEGEKWMKETATACMLVSTLIATVVFAAAFTLPGGNDTSGDIKTLGFPTFRKEFWFEVFIISDSVALLSSVTSIMIFLSILTSRYAEASFQTTLPTKLMLGLLALFVSIISMVLAFTATLILIRDQEPKWSLILLVYVASATALSFVVLHFQLWFDTLRSAYLSKFLFHGRKSGLYL</sequence>
<feature type="domain" description="PGG" evidence="3">
    <location>
        <begin position="471"/>
        <end position="588"/>
    </location>
</feature>
<dbReference type="PROSITE" id="PS50088">
    <property type="entry name" value="ANK_REPEAT"/>
    <property type="match status" value="1"/>
</dbReference>
<accession>A0A5S9Y8S1</accession>
<keyword evidence="2" id="KW-0472">Membrane</keyword>
<dbReference type="Proteomes" id="UP000434276">
    <property type="component" value="Unassembled WGS sequence"/>
</dbReference>
<dbReference type="Pfam" id="PF00023">
    <property type="entry name" value="Ank"/>
    <property type="match status" value="1"/>
</dbReference>
<keyword evidence="2" id="KW-0812">Transmembrane</keyword>
<dbReference type="SMART" id="SM00248">
    <property type="entry name" value="ANK"/>
    <property type="match status" value="6"/>
</dbReference>
<feature type="transmembrane region" description="Helical" evidence="2">
    <location>
        <begin position="477"/>
        <end position="501"/>
    </location>
</feature>
<protein>
    <recommendedName>
        <fullName evidence="3">PGG domain-containing protein</fullName>
    </recommendedName>
</protein>
<dbReference type="Pfam" id="PF13962">
    <property type="entry name" value="PGG"/>
    <property type="match status" value="1"/>
</dbReference>